<organism evidence="1 2">
    <name type="scientific">Nocardioides agri</name>
    <dbReference type="NCBI Taxonomy" id="2682843"/>
    <lineage>
        <taxon>Bacteria</taxon>
        <taxon>Bacillati</taxon>
        <taxon>Actinomycetota</taxon>
        <taxon>Actinomycetes</taxon>
        <taxon>Propionibacteriales</taxon>
        <taxon>Nocardioidaceae</taxon>
        <taxon>Nocardioides</taxon>
    </lineage>
</organism>
<dbReference type="AlphaFoldDB" id="A0A6L6XZ49"/>
<evidence type="ECO:0000313" key="1">
    <source>
        <dbReference type="EMBL" id="MVQ51937.1"/>
    </source>
</evidence>
<accession>A0A6L6XZ49</accession>
<dbReference type="Proteomes" id="UP000473525">
    <property type="component" value="Unassembled WGS sequence"/>
</dbReference>
<dbReference type="RefSeq" id="WP_157346989.1">
    <property type="nucleotide sequence ID" value="NZ_WSEK01000005.1"/>
</dbReference>
<keyword evidence="2" id="KW-1185">Reference proteome</keyword>
<reference evidence="1 2" key="1">
    <citation type="submission" date="2019-12" db="EMBL/GenBank/DDBJ databases">
        <authorList>
            <person name="Huq M.A."/>
        </authorList>
    </citation>
    <scope>NUCLEOTIDE SEQUENCE [LARGE SCALE GENOMIC DNA]</scope>
    <source>
        <strain evidence="1 2">MAH-18</strain>
    </source>
</reference>
<protein>
    <submittedName>
        <fullName evidence="1">Uncharacterized protein</fullName>
    </submittedName>
</protein>
<name>A0A6L6XZ49_9ACTN</name>
<dbReference type="EMBL" id="WSEK01000005">
    <property type="protein sequence ID" value="MVQ51937.1"/>
    <property type="molecule type" value="Genomic_DNA"/>
</dbReference>
<gene>
    <name evidence="1" type="ORF">GON03_22380</name>
</gene>
<comment type="caution">
    <text evidence="1">The sequence shown here is derived from an EMBL/GenBank/DDBJ whole genome shotgun (WGS) entry which is preliminary data.</text>
</comment>
<proteinExistence type="predicted"/>
<sequence>MDWWGGHEKTPNPTSSVVALLTAGLAASAAERTDVLPAGSGRGPRHARRDPVGEQMLCVVACAVFDSGAIHRMAVGLGLADHASALLVAHGCDRAEALALGGWEGSRAGRLVAAARARRGAELRTLANDWLGRDADVVGGVSVLTQLSELTTEIALTRRPECHGADVAERLRRWGVRAAVDALAYPEDL</sequence>
<evidence type="ECO:0000313" key="2">
    <source>
        <dbReference type="Proteomes" id="UP000473525"/>
    </source>
</evidence>